<dbReference type="GO" id="GO:0043484">
    <property type="term" value="P:regulation of RNA splicing"/>
    <property type="evidence" value="ECO:0007669"/>
    <property type="project" value="TreeGrafter"/>
</dbReference>
<dbReference type="InterPro" id="IPR000571">
    <property type="entry name" value="Znf_CCCH"/>
</dbReference>
<evidence type="ECO:0000256" key="6">
    <source>
        <dbReference type="PROSITE-ProRule" id="PRU00723"/>
    </source>
</evidence>
<accession>A0AAD9R5K6</accession>
<evidence type="ECO:0000259" key="7">
    <source>
        <dbReference type="PROSITE" id="PS50103"/>
    </source>
</evidence>
<reference evidence="8" key="2">
    <citation type="journal article" date="2023" name="Science">
        <title>Genomic signatures of disease resistance in endangered staghorn corals.</title>
        <authorList>
            <person name="Vollmer S.V."/>
            <person name="Selwyn J.D."/>
            <person name="Despard B.A."/>
            <person name="Roesel C.L."/>
        </authorList>
    </citation>
    <scope>NUCLEOTIDE SEQUENCE</scope>
    <source>
        <strain evidence="8">K2</strain>
    </source>
</reference>
<feature type="zinc finger region" description="C3H1-type" evidence="6">
    <location>
        <begin position="45"/>
        <end position="73"/>
    </location>
</feature>
<evidence type="ECO:0000256" key="2">
    <source>
        <dbReference type="ARBA" id="ARBA00022737"/>
    </source>
</evidence>
<evidence type="ECO:0000256" key="5">
    <source>
        <dbReference type="ARBA" id="ARBA00038226"/>
    </source>
</evidence>
<dbReference type="PANTHER" id="PTHR12675:SF12">
    <property type="entry name" value="PROTEIN MUSCLEBLIND"/>
    <property type="match status" value="1"/>
</dbReference>
<dbReference type="GO" id="GO:0005654">
    <property type="term" value="C:nucleoplasm"/>
    <property type="evidence" value="ECO:0007669"/>
    <property type="project" value="TreeGrafter"/>
</dbReference>
<keyword evidence="3 6" id="KW-0863">Zinc-finger</keyword>
<reference evidence="8" key="1">
    <citation type="journal article" date="2023" name="G3 (Bethesda)">
        <title>Whole genome assembly and annotation of the endangered Caribbean coral Acropora cervicornis.</title>
        <authorList>
            <person name="Selwyn J.D."/>
            <person name="Vollmer S.V."/>
        </authorList>
    </citation>
    <scope>NUCLEOTIDE SEQUENCE</scope>
    <source>
        <strain evidence="8">K2</strain>
    </source>
</reference>
<feature type="zinc finger region" description="C3H1-type" evidence="6">
    <location>
        <begin position="215"/>
        <end position="236"/>
    </location>
</feature>
<sequence>MNGPYPKDAAFIPFSAQRCLLTEKETRDIFTPKMIVPIMGKDPRWLLVEVCREFQRGTCSRTEEECRFAHPPTHVLIQNGKVTACFDSLKGRCHRDKCKYLHPPKHIKSQMESNGRFLQQQQQQQQQQLAFQQQAFAPLAQQMLANPSFISTWPLSVPASNGTYLQQPVAFLPDATALAQTATPTPSRRLDKEECRFAHPPGQVAVDGSDGMITVCMDFMKGRCQRDACRYFHPPAHLQGRVRAAQQQTLPA</sequence>
<dbReference type="Pfam" id="PF22628">
    <property type="entry name" value="zf-CCCH_10"/>
    <property type="match status" value="3"/>
</dbReference>
<dbReference type="GO" id="GO:0003723">
    <property type="term" value="F:RNA binding"/>
    <property type="evidence" value="ECO:0007669"/>
    <property type="project" value="TreeGrafter"/>
</dbReference>
<organism evidence="8 9">
    <name type="scientific">Acropora cervicornis</name>
    <name type="common">Staghorn coral</name>
    <dbReference type="NCBI Taxonomy" id="6130"/>
    <lineage>
        <taxon>Eukaryota</taxon>
        <taxon>Metazoa</taxon>
        <taxon>Cnidaria</taxon>
        <taxon>Anthozoa</taxon>
        <taxon>Hexacorallia</taxon>
        <taxon>Scleractinia</taxon>
        <taxon>Astrocoeniina</taxon>
        <taxon>Acroporidae</taxon>
        <taxon>Acropora</taxon>
    </lineage>
</organism>
<dbReference type="InterPro" id="IPR054429">
    <property type="entry name" value="Znf-CCCH_Muscleblind-like"/>
</dbReference>
<dbReference type="PANTHER" id="PTHR12675">
    <property type="entry name" value="MUSCLEBLIND-LIKE PROTEIN"/>
    <property type="match status" value="1"/>
</dbReference>
<keyword evidence="1 6" id="KW-0479">Metal-binding</keyword>
<evidence type="ECO:0000256" key="4">
    <source>
        <dbReference type="ARBA" id="ARBA00022833"/>
    </source>
</evidence>
<comment type="similarity">
    <text evidence="5">Belongs to the muscleblind family.</text>
</comment>
<dbReference type="GO" id="GO:0005737">
    <property type="term" value="C:cytoplasm"/>
    <property type="evidence" value="ECO:0007669"/>
    <property type="project" value="TreeGrafter"/>
</dbReference>
<evidence type="ECO:0000313" key="8">
    <source>
        <dbReference type="EMBL" id="KAK2573465.1"/>
    </source>
</evidence>
<evidence type="ECO:0000313" key="9">
    <source>
        <dbReference type="Proteomes" id="UP001249851"/>
    </source>
</evidence>
<dbReference type="EMBL" id="JARQWQ010000002">
    <property type="protein sequence ID" value="KAK2573465.1"/>
    <property type="molecule type" value="Genomic_DNA"/>
</dbReference>
<dbReference type="FunFam" id="3.30.1370.210:FF:000001">
    <property type="entry name" value="Muscleblind-like 2 isoform 1"/>
    <property type="match status" value="1"/>
</dbReference>
<dbReference type="Gene3D" id="3.30.1370.210">
    <property type="match status" value="2"/>
</dbReference>
<feature type="domain" description="C3H1-type" evidence="7">
    <location>
        <begin position="45"/>
        <end position="73"/>
    </location>
</feature>
<gene>
    <name evidence="8" type="ORF">P5673_001120</name>
</gene>
<evidence type="ECO:0000256" key="1">
    <source>
        <dbReference type="ARBA" id="ARBA00022723"/>
    </source>
</evidence>
<dbReference type="AlphaFoldDB" id="A0AAD9R5K6"/>
<protein>
    <submittedName>
        <fullName evidence="8">Muscleblind-like protein 2a</fullName>
    </submittedName>
</protein>
<keyword evidence="4 6" id="KW-0862">Zinc</keyword>
<dbReference type="GO" id="GO:0008270">
    <property type="term" value="F:zinc ion binding"/>
    <property type="evidence" value="ECO:0007669"/>
    <property type="project" value="UniProtKB-KW"/>
</dbReference>
<feature type="zinc finger region" description="C3H1-type" evidence="6">
    <location>
        <begin position="79"/>
        <end position="105"/>
    </location>
</feature>
<dbReference type="Proteomes" id="UP001249851">
    <property type="component" value="Unassembled WGS sequence"/>
</dbReference>
<evidence type="ECO:0000256" key="3">
    <source>
        <dbReference type="ARBA" id="ARBA00022771"/>
    </source>
</evidence>
<dbReference type="PROSITE" id="PS50103">
    <property type="entry name" value="ZF_C3H1"/>
    <property type="match status" value="3"/>
</dbReference>
<keyword evidence="2" id="KW-0677">Repeat</keyword>
<feature type="domain" description="C3H1-type" evidence="7">
    <location>
        <begin position="79"/>
        <end position="105"/>
    </location>
</feature>
<dbReference type="SMART" id="SM00356">
    <property type="entry name" value="ZnF_C3H1"/>
    <property type="match status" value="3"/>
</dbReference>
<proteinExistence type="inferred from homology"/>
<comment type="caution">
    <text evidence="8">The sequence shown here is derived from an EMBL/GenBank/DDBJ whole genome shotgun (WGS) entry which is preliminary data.</text>
</comment>
<keyword evidence="9" id="KW-1185">Reference proteome</keyword>
<name>A0AAD9R5K6_ACRCE</name>
<feature type="domain" description="C3H1-type" evidence="7">
    <location>
        <begin position="215"/>
        <end position="236"/>
    </location>
</feature>